<protein>
    <submittedName>
        <fullName evidence="7">TetR/AcrR family transcriptional regulator C-terminal domain-containing protein</fullName>
    </submittedName>
</protein>
<dbReference type="RefSeq" id="WP_380564463.1">
    <property type="nucleotide sequence ID" value="NZ_JBEUKS010000003.1"/>
</dbReference>
<feature type="domain" description="HTH gntR-type" evidence="5">
    <location>
        <begin position="5"/>
        <end position="73"/>
    </location>
</feature>
<reference evidence="7 8" key="1">
    <citation type="submission" date="2024-06" db="EMBL/GenBank/DDBJ databases">
        <authorList>
            <person name="Lee S.D."/>
        </authorList>
    </citation>
    <scope>NUCLEOTIDE SEQUENCE [LARGE SCALE GENOMIC DNA]</scope>
    <source>
        <strain evidence="7 8">N1-10</strain>
    </source>
</reference>
<dbReference type="Pfam" id="PF00392">
    <property type="entry name" value="GntR"/>
    <property type="match status" value="1"/>
</dbReference>
<evidence type="ECO:0000313" key="8">
    <source>
        <dbReference type="Proteomes" id="UP001592581"/>
    </source>
</evidence>
<sequence>MTDTPSPYLRIAAELRERIVSGELTAGERLPSTRQIVREHGVAMATASKVLAVLCQEGSARAVPGVGTVVEGPVPPDPRPGRTAAGPQRLSVAAIVRTATALADADGLTALSLRRTAADLGVTTMALYRHVPGKAQLLLMMADAAFAEFPLPEPPPHGWRARLDAAARMQWAMFRRHPWLAQATSFTRPLLSPRALAHGEWVLRALDGLGLDPVTMIHVHAVLAAHVRGLAANLETEAEAVQDTGIDDTEWMDRHGTPALTSPRLAAALPLLASVPEHSLDLDTLFEFGLARLLDGIAVLIGDAADARRGAPG</sequence>
<accession>A0ABV6XL07</accession>
<dbReference type="SMART" id="SM00345">
    <property type="entry name" value="HTH_GNTR"/>
    <property type="match status" value="1"/>
</dbReference>
<name>A0ABV6XL07_9ACTN</name>
<dbReference type="InterPro" id="IPR036388">
    <property type="entry name" value="WH-like_DNA-bd_sf"/>
</dbReference>
<dbReference type="Gene3D" id="1.10.10.10">
    <property type="entry name" value="Winged helix-like DNA-binding domain superfamily/Winged helix DNA-binding domain"/>
    <property type="match status" value="1"/>
</dbReference>
<evidence type="ECO:0000256" key="2">
    <source>
        <dbReference type="ARBA" id="ARBA00023125"/>
    </source>
</evidence>
<keyword evidence="2 4" id="KW-0238">DNA-binding</keyword>
<dbReference type="InterPro" id="IPR036390">
    <property type="entry name" value="WH_DNA-bd_sf"/>
</dbReference>
<dbReference type="CDD" id="cd07377">
    <property type="entry name" value="WHTH_GntR"/>
    <property type="match status" value="1"/>
</dbReference>
<evidence type="ECO:0000259" key="5">
    <source>
        <dbReference type="PROSITE" id="PS50949"/>
    </source>
</evidence>
<keyword evidence="8" id="KW-1185">Reference proteome</keyword>
<dbReference type="PANTHER" id="PTHR30055:SF151">
    <property type="entry name" value="TRANSCRIPTIONAL REGULATORY PROTEIN"/>
    <property type="match status" value="1"/>
</dbReference>
<dbReference type="PROSITE" id="PS50977">
    <property type="entry name" value="HTH_TETR_2"/>
    <property type="match status" value="1"/>
</dbReference>
<keyword evidence="3" id="KW-0804">Transcription</keyword>
<organism evidence="7 8">
    <name type="scientific">Streptacidiphilus jeojiensis</name>
    <dbReference type="NCBI Taxonomy" id="3229225"/>
    <lineage>
        <taxon>Bacteria</taxon>
        <taxon>Bacillati</taxon>
        <taxon>Actinomycetota</taxon>
        <taxon>Actinomycetes</taxon>
        <taxon>Kitasatosporales</taxon>
        <taxon>Streptomycetaceae</taxon>
        <taxon>Streptacidiphilus</taxon>
    </lineage>
</organism>
<dbReference type="Proteomes" id="UP001592581">
    <property type="component" value="Unassembled WGS sequence"/>
</dbReference>
<evidence type="ECO:0000313" key="7">
    <source>
        <dbReference type="EMBL" id="MFC1438945.1"/>
    </source>
</evidence>
<dbReference type="SUPFAM" id="SSF46785">
    <property type="entry name" value="Winged helix' DNA-binding domain"/>
    <property type="match status" value="1"/>
</dbReference>
<evidence type="ECO:0000256" key="4">
    <source>
        <dbReference type="PROSITE-ProRule" id="PRU00335"/>
    </source>
</evidence>
<evidence type="ECO:0000256" key="1">
    <source>
        <dbReference type="ARBA" id="ARBA00023015"/>
    </source>
</evidence>
<dbReference type="InterPro" id="IPR036271">
    <property type="entry name" value="Tet_transcr_reg_TetR-rel_C_sf"/>
</dbReference>
<dbReference type="SUPFAM" id="SSF48498">
    <property type="entry name" value="Tetracyclin repressor-like, C-terminal domain"/>
    <property type="match status" value="1"/>
</dbReference>
<dbReference type="InterPro" id="IPR000524">
    <property type="entry name" value="Tscrpt_reg_HTH_GntR"/>
</dbReference>
<dbReference type="InterPro" id="IPR001647">
    <property type="entry name" value="HTH_TetR"/>
</dbReference>
<gene>
    <name evidence="7" type="ORF">ABUW04_11795</name>
</gene>
<dbReference type="SUPFAM" id="SSF46689">
    <property type="entry name" value="Homeodomain-like"/>
    <property type="match status" value="1"/>
</dbReference>
<dbReference type="InterPro" id="IPR004111">
    <property type="entry name" value="Repressor_TetR_C"/>
</dbReference>
<evidence type="ECO:0000259" key="6">
    <source>
        <dbReference type="PROSITE" id="PS50977"/>
    </source>
</evidence>
<dbReference type="PROSITE" id="PS50949">
    <property type="entry name" value="HTH_GNTR"/>
    <property type="match status" value="1"/>
</dbReference>
<dbReference type="Gene3D" id="1.10.10.60">
    <property type="entry name" value="Homeodomain-like"/>
    <property type="match status" value="1"/>
</dbReference>
<dbReference type="Gene3D" id="1.10.357.10">
    <property type="entry name" value="Tetracycline Repressor, domain 2"/>
    <property type="match status" value="1"/>
</dbReference>
<keyword evidence="1" id="KW-0805">Transcription regulation</keyword>
<dbReference type="EMBL" id="JBEUKS010000003">
    <property type="protein sequence ID" value="MFC1438945.1"/>
    <property type="molecule type" value="Genomic_DNA"/>
</dbReference>
<feature type="DNA-binding region" description="H-T-H motif" evidence="4">
    <location>
        <begin position="112"/>
        <end position="131"/>
    </location>
</feature>
<dbReference type="InterPro" id="IPR009057">
    <property type="entry name" value="Homeodomain-like_sf"/>
</dbReference>
<dbReference type="InterPro" id="IPR050109">
    <property type="entry name" value="HTH-type_TetR-like_transc_reg"/>
</dbReference>
<evidence type="ECO:0000256" key="3">
    <source>
        <dbReference type="ARBA" id="ARBA00023163"/>
    </source>
</evidence>
<dbReference type="PANTHER" id="PTHR30055">
    <property type="entry name" value="HTH-TYPE TRANSCRIPTIONAL REGULATOR RUTR"/>
    <property type="match status" value="1"/>
</dbReference>
<proteinExistence type="predicted"/>
<dbReference type="Pfam" id="PF02909">
    <property type="entry name" value="TetR_C_1"/>
    <property type="match status" value="1"/>
</dbReference>
<feature type="domain" description="HTH tetR-type" evidence="6">
    <location>
        <begin position="89"/>
        <end position="149"/>
    </location>
</feature>
<comment type="caution">
    <text evidence="7">The sequence shown here is derived from an EMBL/GenBank/DDBJ whole genome shotgun (WGS) entry which is preliminary data.</text>
</comment>